<proteinExistence type="predicted"/>
<keyword evidence="2" id="KW-1185">Reference proteome</keyword>
<organism evidence="1 2">
    <name type="scientific">Mycoplasma wenyonii (strain Massachusetts)</name>
    <name type="common">Eperythrozoon wenyonii</name>
    <dbReference type="NCBI Taxonomy" id="1197325"/>
    <lineage>
        <taxon>Bacteria</taxon>
        <taxon>Bacillati</taxon>
        <taxon>Mycoplasmatota</taxon>
        <taxon>Mollicutes</taxon>
        <taxon>Mycoplasmataceae</taxon>
        <taxon>Mycoplasma</taxon>
    </lineage>
</organism>
<evidence type="ECO:0000313" key="2">
    <source>
        <dbReference type="Proteomes" id="UP000009005"/>
    </source>
</evidence>
<dbReference type="STRING" id="1197325.WEN_02675"/>
<dbReference type="HOGENOM" id="CLU_053830_0_0_14"/>
<reference evidence="1 2" key="1">
    <citation type="journal article" date="2012" name="J. Bacteriol.">
        <title>Complete genome sequence of Mycoplasma wenyonii strain Massachusetts.</title>
        <authorList>
            <person name="Dos Santos A.P."/>
            <person name="Guimaraes A.M."/>
            <person name="do Nascimento N.C."/>
            <person name="Sanmiguel P.J."/>
            <person name="Messick J.B."/>
        </authorList>
    </citation>
    <scope>NUCLEOTIDE SEQUENCE [LARGE SCALE GENOMIC DNA]</scope>
    <source>
        <strain evidence="1 2">Massachusetts</strain>
    </source>
</reference>
<gene>
    <name evidence="1" type="ordered locus">WEN_02675</name>
</gene>
<dbReference type="KEGG" id="mwe:WEN_02675"/>
<dbReference type="AlphaFoldDB" id="I6ZJF2"/>
<accession>I6ZJF2</accession>
<sequence length="435" mass="51098">MSLGGGIQINSKDDPILFGAKSELKKEKQRTQKVSQKVNNLSKTTLGSWRWKSEGVGQEFLFVEGWDNAGPHKIIESSAHSQSTRELYGGVKVSGSMSWFGPRKVTQELEDIEKVKTSYKNVSYWPKIKESGKYLDQKDLIGLQKFWSQRSRELEEDIFGLYHDWNWWAKQFGTTKDGKKVELEFDLSRIKEMLNKSEEELRDNPWSYGQLFNNSKLNMVRLLGNVEETAFNYLKQLAWPEQGKVKQLKEKKIAHVILGLILGEEYGFDCTAGNPTYRGTYFMECNSDHIGKIKNGGKVKKVLKTTWTDGTYYYAPRQWNKFRWHEQTKLSLGKDELLKMDDLKNTALLDEKCEKEYSWWDLSYLSDRVQKIRREVCDQIIRPWFGDKVPDKRLCLIEIEDYNYYLRLNTYLQVIDIPTWMNKNTFWTKCSNYSI</sequence>
<dbReference type="PATRIC" id="fig|1197325.3.peg.575"/>
<evidence type="ECO:0000313" key="1">
    <source>
        <dbReference type="EMBL" id="AFN65320.1"/>
    </source>
</evidence>
<dbReference type="RefSeq" id="WP_014850029.1">
    <property type="nucleotide sequence ID" value="NC_018149.1"/>
</dbReference>
<dbReference type="EMBL" id="CP003703">
    <property type="protein sequence ID" value="AFN65320.1"/>
    <property type="molecule type" value="Genomic_DNA"/>
</dbReference>
<name>I6ZJF2_MYCWM</name>
<dbReference type="Proteomes" id="UP000009005">
    <property type="component" value="Chromosome"/>
</dbReference>
<protein>
    <submittedName>
        <fullName evidence="1">Uncharacterized protein</fullName>
    </submittedName>
</protein>